<dbReference type="Proteomes" id="UP000035642">
    <property type="component" value="Unassembled WGS sequence"/>
</dbReference>
<evidence type="ECO:0000313" key="2">
    <source>
        <dbReference type="Proteomes" id="UP000035642"/>
    </source>
</evidence>
<dbReference type="GO" id="GO:0000462">
    <property type="term" value="P:maturation of SSU-rRNA from tricistronic rRNA transcript (SSU-rRNA, 5.8S rRNA, LSU-rRNA)"/>
    <property type="evidence" value="ECO:0007669"/>
    <property type="project" value="TreeGrafter"/>
</dbReference>
<keyword evidence="2" id="KW-1185">Reference proteome</keyword>
<dbReference type="AlphaFoldDB" id="A0A158P6U8"/>
<name>A0A158P6U8_ANGCA</name>
<sequence>MVDEETSLKFAQVVRECSETSAEAVETAEKLVSYLRSADKERDVRLLHEIMDRVLCAGIKLPEFQGISLLDVKNCEMLAYMTELSLLMGHMSCGKSIKENPSVFRAAKHRTILESIRPIEQKMRSQIDRLIQGVHTGEVKAPLRCFVNKTVPKKYVPPKMMAVKYEDEHNHQQTKAMEKAKRRALQSSLIQELKQQYSDAPEEFREKNIRKYKDDKEREAYEEDNFVRLRMTKAQKKREQRLNRDNALEDLFNFGNYMMRDESGEALSSNKKRKSSQADGPRKKKSRLERKKNKKIRIKTKVVPLIAYISSR</sequence>
<dbReference type="WBParaSite" id="ACAC_0000157701-mRNA-1">
    <property type="protein sequence ID" value="ACAC_0000157701-mRNA-1"/>
    <property type="gene ID" value="ACAC_0000157701"/>
</dbReference>
<reference evidence="3" key="2">
    <citation type="submission" date="2016-04" db="UniProtKB">
        <authorList>
            <consortium name="WormBaseParasite"/>
        </authorList>
    </citation>
    <scope>IDENTIFICATION</scope>
</reference>
<dbReference type="PANTHER" id="PTHR13237">
    <property type="entry name" value="SOMETHING ABOUT SILENCING PROTEIN 10-RELATED"/>
    <property type="match status" value="1"/>
</dbReference>
<evidence type="ECO:0000256" key="1">
    <source>
        <dbReference type="SAM" id="MobiDB-lite"/>
    </source>
</evidence>
<dbReference type="PANTHER" id="PTHR13237:SF9">
    <property type="entry name" value="NEUROGUIDIN"/>
    <property type="match status" value="1"/>
</dbReference>
<feature type="compositionally biased region" description="Basic residues" evidence="1">
    <location>
        <begin position="282"/>
        <end position="294"/>
    </location>
</feature>
<feature type="region of interest" description="Disordered" evidence="1">
    <location>
        <begin position="263"/>
        <end position="294"/>
    </location>
</feature>
<organism evidence="2 3">
    <name type="scientific">Angiostrongylus cantonensis</name>
    <name type="common">Rat lungworm</name>
    <dbReference type="NCBI Taxonomy" id="6313"/>
    <lineage>
        <taxon>Eukaryota</taxon>
        <taxon>Metazoa</taxon>
        <taxon>Ecdysozoa</taxon>
        <taxon>Nematoda</taxon>
        <taxon>Chromadorea</taxon>
        <taxon>Rhabditida</taxon>
        <taxon>Rhabditina</taxon>
        <taxon>Rhabditomorpha</taxon>
        <taxon>Strongyloidea</taxon>
        <taxon>Metastrongylidae</taxon>
        <taxon>Angiostrongylus</taxon>
    </lineage>
</organism>
<accession>A0A158P6U8</accession>
<protein>
    <submittedName>
        <fullName evidence="3">Neuroguidin</fullName>
    </submittedName>
</protein>
<dbReference type="GO" id="GO:0032040">
    <property type="term" value="C:small-subunit processome"/>
    <property type="evidence" value="ECO:0007669"/>
    <property type="project" value="TreeGrafter"/>
</dbReference>
<dbReference type="STRING" id="6313.A0A158P6U8"/>
<reference evidence="2" key="1">
    <citation type="submission" date="2012-09" db="EMBL/GenBank/DDBJ databases">
        <authorList>
            <person name="Martin A.A."/>
        </authorList>
    </citation>
    <scope>NUCLEOTIDE SEQUENCE</scope>
</reference>
<proteinExistence type="predicted"/>
<evidence type="ECO:0000313" key="3">
    <source>
        <dbReference type="WBParaSite" id="ACAC_0000157701-mRNA-1"/>
    </source>
</evidence>